<evidence type="ECO:0000259" key="9">
    <source>
        <dbReference type="PROSITE" id="PS50972"/>
    </source>
</evidence>
<dbReference type="InterPro" id="IPR045031">
    <property type="entry name" value="DHP_synth-like"/>
</dbReference>
<dbReference type="GO" id="GO:0046872">
    <property type="term" value="F:metal ion binding"/>
    <property type="evidence" value="ECO:0007669"/>
    <property type="project" value="UniProtKB-KW"/>
</dbReference>
<keyword evidence="8" id="KW-0289">Folate biosynthesis</keyword>
<dbReference type="GO" id="GO:0046654">
    <property type="term" value="P:tetrahydrofolate biosynthetic process"/>
    <property type="evidence" value="ECO:0007669"/>
    <property type="project" value="TreeGrafter"/>
</dbReference>
<evidence type="ECO:0000256" key="3">
    <source>
        <dbReference type="ARBA" id="ARBA00004763"/>
    </source>
</evidence>
<sequence>MSDRKIYLRPLGFLYGPQAYAAIEDGLALPLAGSAIAFTSVELIEGEPKKSKAFMFSVPMLSEAGDPDLRARLDQVMQPRPPFAGLDLSRPALMGIVNVTPDSFSDGGLYDETEGAVTHAAQLKKDGAAIVDIGGESTRPGSDTVAVDEELDRVIPVLKGLKGNGAIISIDTRKADVARAAAKAGAKIFNDVSAFTYDPDSLQAAAEMGMDVVLMHAQGEPKTMQDNPSYDDVVLEVFDYLEARIQTCVAAGIPKARIAADPGLGFGKTLEHNLALFANTSLFHGLGVPLLIGASRKQFIRGFGQGAEPKSREPGSHAAAIATASQGAQLFRVHDVAGTSQALGVWRAAMFGAEN</sequence>
<keyword evidence="7" id="KW-0460">Magnesium</keyword>
<accession>A0A0A8K668</accession>
<dbReference type="PANTHER" id="PTHR20941:SF1">
    <property type="entry name" value="FOLIC ACID SYNTHESIS PROTEIN FOL1"/>
    <property type="match status" value="1"/>
</dbReference>
<evidence type="ECO:0000313" key="10">
    <source>
        <dbReference type="EMBL" id="BAQ18428.1"/>
    </source>
</evidence>
<dbReference type="STRING" id="1384459.GL4_2996"/>
<gene>
    <name evidence="10" type="ORF">GL4_2996</name>
</gene>
<dbReference type="GO" id="GO:0004156">
    <property type="term" value="F:dihydropteroate synthase activity"/>
    <property type="evidence" value="ECO:0007669"/>
    <property type="project" value="UniProtKB-EC"/>
</dbReference>
<dbReference type="AlphaFoldDB" id="A0A0A8K668"/>
<evidence type="ECO:0000256" key="8">
    <source>
        <dbReference type="ARBA" id="ARBA00022909"/>
    </source>
</evidence>
<dbReference type="InterPro" id="IPR011005">
    <property type="entry name" value="Dihydropteroate_synth-like_sf"/>
</dbReference>
<dbReference type="GO" id="GO:0046656">
    <property type="term" value="P:folic acid biosynthetic process"/>
    <property type="evidence" value="ECO:0007669"/>
    <property type="project" value="UniProtKB-KW"/>
</dbReference>
<dbReference type="RefSeq" id="WP_045368573.1">
    <property type="nucleotide sequence ID" value="NZ_AP014648.1"/>
</dbReference>
<comment type="catalytic activity">
    <reaction evidence="1">
        <text>(7,8-dihydropterin-6-yl)methyl diphosphate + 4-aminobenzoate = 7,8-dihydropteroate + diphosphate</text>
        <dbReference type="Rhea" id="RHEA:19949"/>
        <dbReference type="ChEBI" id="CHEBI:17836"/>
        <dbReference type="ChEBI" id="CHEBI:17839"/>
        <dbReference type="ChEBI" id="CHEBI:33019"/>
        <dbReference type="ChEBI" id="CHEBI:72950"/>
        <dbReference type="EC" id="2.5.1.15"/>
    </reaction>
</comment>
<organism evidence="10 11">
    <name type="scientific">Methyloceanibacter caenitepidi</name>
    <dbReference type="NCBI Taxonomy" id="1384459"/>
    <lineage>
        <taxon>Bacteria</taxon>
        <taxon>Pseudomonadati</taxon>
        <taxon>Pseudomonadota</taxon>
        <taxon>Alphaproteobacteria</taxon>
        <taxon>Hyphomicrobiales</taxon>
        <taxon>Hyphomicrobiaceae</taxon>
        <taxon>Methyloceanibacter</taxon>
    </lineage>
</organism>
<protein>
    <recommendedName>
        <fullName evidence="4">dihydropteroate synthase</fullName>
        <ecNumber evidence="4">2.5.1.15</ecNumber>
    </recommendedName>
</protein>
<dbReference type="SUPFAM" id="SSF51717">
    <property type="entry name" value="Dihydropteroate synthetase-like"/>
    <property type="match status" value="1"/>
</dbReference>
<dbReference type="PROSITE" id="PS00793">
    <property type="entry name" value="DHPS_2"/>
    <property type="match status" value="1"/>
</dbReference>
<evidence type="ECO:0000256" key="6">
    <source>
        <dbReference type="ARBA" id="ARBA00022723"/>
    </source>
</evidence>
<evidence type="ECO:0000256" key="2">
    <source>
        <dbReference type="ARBA" id="ARBA00001946"/>
    </source>
</evidence>
<dbReference type="Pfam" id="PF00809">
    <property type="entry name" value="Pterin_bind"/>
    <property type="match status" value="1"/>
</dbReference>
<evidence type="ECO:0000313" key="11">
    <source>
        <dbReference type="Proteomes" id="UP000031643"/>
    </source>
</evidence>
<dbReference type="InterPro" id="IPR006390">
    <property type="entry name" value="DHP_synth_dom"/>
</dbReference>
<name>A0A0A8K668_9HYPH</name>
<dbReference type="EMBL" id="AP014648">
    <property type="protein sequence ID" value="BAQ18428.1"/>
    <property type="molecule type" value="Genomic_DNA"/>
</dbReference>
<evidence type="ECO:0000256" key="4">
    <source>
        <dbReference type="ARBA" id="ARBA00012458"/>
    </source>
</evidence>
<dbReference type="Gene3D" id="3.20.20.20">
    <property type="entry name" value="Dihydropteroate synthase-like"/>
    <property type="match status" value="1"/>
</dbReference>
<dbReference type="OrthoDB" id="9811744at2"/>
<dbReference type="EC" id="2.5.1.15" evidence="4"/>
<keyword evidence="5 10" id="KW-0808">Transferase</keyword>
<evidence type="ECO:0000256" key="5">
    <source>
        <dbReference type="ARBA" id="ARBA00022679"/>
    </source>
</evidence>
<dbReference type="KEGG" id="mcg:GL4_2996"/>
<comment type="pathway">
    <text evidence="3">Cofactor biosynthesis; tetrahydrofolate biosynthesis; 7,8-dihydrofolate from 2-amino-4-hydroxy-6-hydroxymethyl-7,8-dihydropteridine diphosphate and 4-aminobenzoate: step 1/2.</text>
</comment>
<keyword evidence="6" id="KW-0479">Metal-binding</keyword>
<dbReference type="PANTHER" id="PTHR20941">
    <property type="entry name" value="FOLATE SYNTHESIS PROTEINS"/>
    <property type="match status" value="1"/>
</dbReference>
<evidence type="ECO:0000256" key="1">
    <source>
        <dbReference type="ARBA" id="ARBA00000012"/>
    </source>
</evidence>
<reference evidence="10 11" key="1">
    <citation type="submission" date="2014-09" db="EMBL/GenBank/DDBJ databases">
        <title>Genome sequencing of Methyloceanibacter caenitepidi Gela4.</title>
        <authorList>
            <person name="Takeuchi M."/>
            <person name="Susumu S."/>
            <person name="Kamagata Y."/>
            <person name="Oshima K."/>
            <person name="Hattori M."/>
            <person name="Iwasaki W."/>
        </authorList>
    </citation>
    <scope>NUCLEOTIDE SEQUENCE [LARGE SCALE GENOMIC DNA]</scope>
    <source>
        <strain evidence="10 11">Gela4</strain>
    </source>
</reference>
<comment type="cofactor">
    <cofactor evidence="2">
        <name>Mg(2+)</name>
        <dbReference type="ChEBI" id="CHEBI:18420"/>
    </cofactor>
</comment>
<dbReference type="PROSITE" id="PS50972">
    <property type="entry name" value="PTERIN_BINDING"/>
    <property type="match status" value="1"/>
</dbReference>
<dbReference type="NCBIfam" id="TIGR01496">
    <property type="entry name" value="DHPS"/>
    <property type="match status" value="1"/>
</dbReference>
<dbReference type="GO" id="GO:0005829">
    <property type="term" value="C:cytosol"/>
    <property type="evidence" value="ECO:0007669"/>
    <property type="project" value="TreeGrafter"/>
</dbReference>
<evidence type="ECO:0000256" key="7">
    <source>
        <dbReference type="ARBA" id="ARBA00022842"/>
    </source>
</evidence>
<proteinExistence type="predicted"/>
<dbReference type="PROSITE" id="PS00792">
    <property type="entry name" value="DHPS_1"/>
    <property type="match status" value="1"/>
</dbReference>
<keyword evidence="11" id="KW-1185">Reference proteome</keyword>
<dbReference type="InterPro" id="IPR000489">
    <property type="entry name" value="Pterin-binding_dom"/>
</dbReference>
<dbReference type="Proteomes" id="UP000031643">
    <property type="component" value="Chromosome"/>
</dbReference>
<dbReference type="HOGENOM" id="CLU_008023_0_1_5"/>
<dbReference type="CDD" id="cd00739">
    <property type="entry name" value="DHPS"/>
    <property type="match status" value="1"/>
</dbReference>
<feature type="domain" description="Pterin-binding" evidence="9">
    <location>
        <begin position="91"/>
        <end position="344"/>
    </location>
</feature>